<evidence type="ECO:0000313" key="2">
    <source>
        <dbReference type="Proteomes" id="UP001057402"/>
    </source>
</evidence>
<organism evidence="1 2">
    <name type="scientific">Melastoma candidum</name>
    <dbReference type="NCBI Taxonomy" id="119954"/>
    <lineage>
        <taxon>Eukaryota</taxon>
        <taxon>Viridiplantae</taxon>
        <taxon>Streptophyta</taxon>
        <taxon>Embryophyta</taxon>
        <taxon>Tracheophyta</taxon>
        <taxon>Spermatophyta</taxon>
        <taxon>Magnoliopsida</taxon>
        <taxon>eudicotyledons</taxon>
        <taxon>Gunneridae</taxon>
        <taxon>Pentapetalae</taxon>
        <taxon>rosids</taxon>
        <taxon>malvids</taxon>
        <taxon>Myrtales</taxon>
        <taxon>Melastomataceae</taxon>
        <taxon>Melastomatoideae</taxon>
        <taxon>Melastomateae</taxon>
        <taxon>Melastoma</taxon>
    </lineage>
</organism>
<reference evidence="2" key="1">
    <citation type="journal article" date="2023" name="Front. Plant Sci.">
        <title>Chromosomal-level genome assembly of Melastoma candidum provides insights into trichome evolution.</title>
        <authorList>
            <person name="Zhong Y."/>
            <person name="Wu W."/>
            <person name="Sun C."/>
            <person name="Zou P."/>
            <person name="Liu Y."/>
            <person name="Dai S."/>
            <person name="Zhou R."/>
        </authorList>
    </citation>
    <scope>NUCLEOTIDE SEQUENCE [LARGE SCALE GENOMIC DNA]</scope>
</reference>
<dbReference type="Proteomes" id="UP001057402">
    <property type="component" value="Chromosome 4"/>
</dbReference>
<protein>
    <submittedName>
        <fullName evidence="1">Uncharacterized protein</fullName>
    </submittedName>
</protein>
<comment type="caution">
    <text evidence="1">The sequence shown here is derived from an EMBL/GenBank/DDBJ whole genome shotgun (WGS) entry which is preliminary data.</text>
</comment>
<gene>
    <name evidence="1" type="ORF">MLD38_011113</name>
</gene>
<accession>A0ACB9R5H9</accession>
<evidence type="ECO:0000313" key="1">
    <source>
        <dbReference type="EMBL" id="KAI4372934.1"/>
    </source>
</evidence>
<dbReference type="EMBL" id="CM042883">
    <property type="protein sequence ID" value="KAI4372934.1"/>
    <property type="molecule type" value="Genomic_DNA"/>
</dbReference>
<proteinExistence type="predicted"/>
<name>A0ACB9R5H9_9MYRT</name>
<sequence>MAAWPVYEEQQLNAFQLVKEMGLAAEIRIDFKRVFKMESGDTVSSEEIGQGIRTVMEESGEKRRKMKEWKDMSRSVLKKGSHPTWR</sequence>
<keyword evidence="2" id="KW-1185">Reference proteome</keyword>